<reference evidence="3 4" key="1">
    <citation type="submission" date="2023-09" db="EMBL/GenBank/DDBJ databases">
        <authorList>
            <person name="Rey-Velasco X."/>
        </authorList>
    </citation>
    <scope>NUCLEOTIDE SEQUENCE [LARGE SCALE GENOMIC DNA]</scope>
    <source>
        <strain evidence="3 4">F260</strain>
    </source>
</reference>
<sequence length="393" mass="45366">MSRISYCFIISFIVLVGCKESGTNREEETAQPKASSLLEARYQKLLEYEVDSTAYPQSMSMNIGEIVKTGSNSWISGFFPGNLWQLYELTGNEKFKSRAVNWTAFLEKEKMNNTTHDIGFVLMGSFGKGLEIEEKEEYKDILIQGARTLSTRFNEKVGALRSWDFNKEVWEYPVIIDNMMNLELLFEATKLSNDSSFHQIAVKHANTTLKNHFREDHSAYHLVVYDTISGAVKEKITHQGFNDESSWARGHAWAVYGYTMSYRYTQDTAYLKQATAMADYFINHESLPEDGIPYWDFKDPQIPDAPRDVSAATIMASALFELSSYAENEDYQKYSEKVLNSLHSEKYILSEDVQGPFILKHSTGHWPHKKEIDEPIIYADYYFLEAKLREKKR</sequence>
<dbReference type="PANTHER" id="PTHR36845:SF1">
    <property type="entry name" value="HYDROLASE, PUTATIVE (AFU_ORTHOLOGUE AFUA_7G05090)-RELATED"/>
    <property type="match status" value="1"/>
</dbReference>
<evidence type="ECO:0000256" key="1">
    <source>
        <dbReference type="ARBA" id="ARBA00022801"/>
    </source>
</evidence>
<dbReference type="PANTHER" id="PTHR36845">
    <property type="entry name" value="HYDROLASE, PUTATIVE (AFU_ORTHOLOGUE AFUA_7G05090)-RELATED"/>
    <property type="match status" value="1"/>
</dbReference>
<dbReference type="InterPro" id="IPR008928">
    <property type="entry name" value="6-hairpin_glycosidase_sf"/>
</dbReference>
<dbReference type="GO" id="GO:0016787">
    <property type="term" value="F:hydrolase activity"/>
    <property type="evidence" value="ECO:0007669"/>
    <property type="project" value="UniProtKB-KW"/>
</dbReference>
<dbReference type="Proteomes" id="UP001245285">
    <property type="component" value="Unassembled WGS sequence"/>
</dbReference>
<dbReference type="InterPro" id="IPR012341">
    <property type="entry name" value="6hp_glycosidase-like_sf"/>
</dbReference>
<gene>
    <name evidence="3" type="ORF">RM545_14990</name>
</gene>
<comment type="caution">
    <text evidence="3">The sequence shown here is derived from an EMBL/GenBank/DDBJ whole genome shotgun (WGS) entry which is preliminary data.</text>
</comment>
<proteinExistence type="inferred from homology"/>
<keyword evidence="1 3" id="KW-0378">Hydrolase</keyword>
<dbReference type="Gene3D" id="1.50.10.10">
    <property type="match status" value="1"/>
</dbReference>
<evidence type="ECO:0000313" key="3">
    <source>
        <dbReference type="EMBL" id="MDT0648002.1"/>
    </source>
</evidence>
<dbReference type="SUPFAM" id="SSF48208">
    <property type="entry name" value="Six-hairpin glycosidases"/>
    <property type="match status" value="1"/>
</dbReference>
<organism evidence="3 4">
    <name type="scientific">Autumnicola lenta</name>
    <dbReference type="NCBI Taxonomy" id="3075593"/>
    <lineage>
        <taxon>Bacteria</taxon>
        <taxon>Pseudomonadati</taxon>
        <taxon>Bacteroidota</taxon>
        <taxon>Flavobacteriia</taxon>
        <taxon>Flavobacteriales</taxon>
        <taxon>Flavobacteriaceae</taxon>
        <taxon>Autumnicola</taxon>
    </lineage>
</organism>
<dbReference type="InterPro" id="IPR052369">
    <property type="entry name" value="UG_Glycosaminoglycan_Hydrolase"/>
</dbReference>
<evidence type="ECO:0000256" key="2">
    <source>
        <dbReference type="ARBA" id="ARBA00038358"/>
    </source>
</evidence>
<comment type="similarity">
    <text evidence="2">Belongs to the glycosyl hydrolase 88 family.</text>
</comment>
<name>A0ABU3CNS5_9FLAO</name>
<accession>A0ABU3CNS5</accession>
<evidence type="ECO:0000313" key="4">
    <source>
        <dbReference type="Proteomes" id="UP001245285"/>
    </source>
</evidence>
<dbReference type="PROSITE" id="PS51257">
    <property type="entry name" value="PROKAR_LIPOPROTEIN"/>
    <property type="match status" value="1"/>
</dbReference>
<dbReference type="EMBL" id="JAVRHO010000026">
    <property type="protein sequence ID" value="MDT0648002.1"/>
    <property type="molecule type" value="Genomic_DNA"/>
</dbReference>
<dbReference type="Pfam" id="PF07470">
    <property type="entry name" value="Glyco_hydro_88"/>
    <property type="match status" value="1"/>
</dbReference>
<dbReference type="RefSeq" id="WP_311496102.1">
    <property type="nucleotide sequence ID" value="NZ_JAVRHO010000026.1"/>
</dbReference>
<keyword evidence="4" id="KW-1185">Reference proteome</keyword>
<protein>
    <submittedName>
        <fullName evidence="3">Glycoside hydrolase family 88 protein</fullName>
    </submittedName>
</protein>
<dbReference type="InterPro" id="IPR010905">
    <property type="entry name" value="Glyco_hydro_88"/>
</dbReference>